<dbReference type="RefSeq" id="WP_099326409.1">
    <property type="nucleotide sequence ID" value="NZ_LT934425.1"/>
</dbReference>
<dbReference type="Pfam" id="PF03235">
    <property type="entry name" value="GmrSD_N"/>
    <property type="match status" value="1"/>
</dbReference>
<evidence type="ECO:0000259" key="1">
    <source>
        <dbReference type="Pfam" id="PF03235"/>
    </source>
</evidence>
<gene>
    <name evidence="3" type="ORF">KSMBR1_3404</name>
</gene>
<accession>A0A2C9CJV5</accession>
<protein>
    <recommendedName>
        <fullName evidence="5">DUF262 domain-containing protein</fullName>
    </recommendedName>
</protein>
<evidence type="ECO:0008006" key="5">
    <source>
        <dbReference type="Google" id="ProtNLM"/>
    </source>
</evidence>
<feature type="domain" description="GmrSD restriction endonucleases C-terminal" evidence="2">
    <location>
        <begin position="412"/>
        <end position="546"/>
    </location>
</feature>
<dbReference type="PANTHER" id="PTHR35149:SF2">
    <property type="entry name" value="DUF262 DOMAIN-CONTAINING PROTEIN"/>
    <property type="match status" value="1"/>
</dbReference>
<feature type="domain" description="GmrSD restriction endonucleases N-terminal" evidence="1">
    <location>
        <begin position="8"/>
        <end position="220"/>
    </location>
</feature>
<name>A0A2C9CJV5_KUEST</name>
<reference evidence="4" key="1">
    <citation type="submission" date="2017-10" db="EMBL/GenBank/DDBJ databases">
        <authorList>
            <person name="Frank J."/>
        </authorList>
    </citation>
    <scope>NUCLEOTIDE SEQUENCE [LARGE SCALE GENOMIC DNA]</scope>
</reference>
<dbReference type="InterPro" id="IPR004919">
    <property type="entry name" value="GmrSD_N"/>
</dbReference>
<dbReference type="OrthoDB" id="9798761at2"/>
<sequence length="697" mass="81789">MKASETKVEDFLSSNKTQFIIPVYQRNYDWSISQCKLLLDDILEVGTNKKMNAHFIGSIVYVHDDVYTASRIKELTVIDGQQRVTTLTLIYLVLHRLAQELKEEKLVNEISETYLINKFAPEEEKLKLRPTDNNDKALKYLLRGDANEEYSDFSKLIDNFNYFKGRITEDNYQIVLTGLSKLMFVEISLDRERDEPQRIFESLNSTGLELSQADLIRNYILMGLKRREQNKIYQNYWEVIEKLAKDEILNVSRVSDFIRDYLTVENNNIPNKGRVYFEFKSKYPTSTLEELESNLSGIKSLGKHYNKLINPKNEPDKEIRLQLEYINRLEINVAYPFLMKVYDDYSNSIIDKATFLKVLDTIQSFTWRRFIVGLPTNALNKIFMNLYDKVERENYLYSIQKALLQRAGVQRYPKNEETIDALKVKDVYNIKAKNRIYLLERLENYDNREHVAIDGNPDITIEHIFPQNPDTKWKIELGNDEYSFIKENYLNTIGNLTLSGNNGKLGNKPFLEKRDKENDGYKDSRLWLNKYLSVAEKWDRAEIERRFGIIAERFLKIWELPTIAFAEDNGNNEVNIFEAEDPKFKKLEYAIFLDQKLEIRAVSQLYVEVFKQLFELQPETFFTSDIGLRIGLTKNPVEGSPRQPIAINDTYFIESNLDNIGKFDRIKQALTLLNLEDELTIKYANENAEQKNQPDAE</sequence>
<dbReference type="EMBL" id="LT934425">
    <property type="protein sequence ID" value="SOH05878.1"/>
    <property type="molecule type" value="Genomic_DNA"/>
</dbReference>
<proteinExistence type="predicted"/>
<dbReference type="InterPro" id="IPR011089">
    <property type="entry name" value="GmrSD_C"/>
</dbReference>
<evidence type="ECO:0000313" key="3">
    <source>
        <dbReference type="EMBL" id="SOH05878.1"/>
    </source>
</evidence>
<evidence type="ECO:0000259" key="2">
    <source>
        <dbReference type="Pfam" id="PF07510"/>
    </source>
</evidence>
<dbReference type="PANTHER" id="PTHR35149">
    <property type="entry name" value="SLL5132 PROTEIN"/>
    <property type="match status" value="1"/>
</dbReference>
<dbReference type="Pfam" id="PF07510">
    <property type="entry name" value="GmrSD_C"/>
    <property type="match status" value="1"/>
</dbReference>
<dbReference type="AlphaFoldDB" id="A0A2C9CJV5"/>
<dbReference type="Proteomes" id="UP000221734">
    <property type="component" value="Chromosome Kuenenia_stuttgartiensis_MBR1"/>
</dbReference>
<keyword evidence="4" id="KW-1185">Reference proteome</keyword>
<organism evidence="3 4">
    <name type="scientific">Kuenenia stuttgartiensis</name>
    <dbReference type="NCBI Taxonomy" id="174633"/>
    <lineage>
        <taxon>Bacteria</taxon>
        <taxon>Pseudomonadati</taxon>
        <taxon>Planctomycetota</taxon>
        <taxon>Candidatus Brocadiia</taxon>
        <taxon>Candidatus Brocadiales</taxon>
        <taxon>Candidatus Brocadiaceae</taxon>
        <taxon>Candidatus Kuenenia</taxon>
    </lineage>
</organism>
<evidence type="ECO:0000313" key="4">
    <source>
        <dbReference type="Proteomes" id="UP000221734"/>
    </source>
</evidence>
<dbReference type="KEGG" id="kst:KSMBR1_3404"/>